<dbReference type="EMBL" id="CM043037">
    <property type="protein sequence ID" value="KAI4578611.1"/>
    <property type="molecule type" value="Genomic_DNA"/>
</dbReference>
<dbReference type="Proteomes" id="UP001057279">
    <property type="component" value="Linkage Group LG12"/>
</dbReference>
<organism evidence="1 2">
    <name type="scientific">Ovis ammon polii x Ovis aries</name>
    <dbReference type="NCBI Taxonomy" id="2918886"/>
    <lineage>
        <taxon>Eukaryota</taxon>
        <taxon>Metazoa</taxon>
        <taxon>Chordata</taxon>
        <taxon>Craniata</taxon>
        <taxon>Vertebrata</taxon>
        <taxon>Euteleostomi</taxon>
        <taxon>Mammalia</taxon>
        <taxon>Eutheria</taxon>
        <taxon>Laurasiatheria</taxon>
        <taxon>Artiodactyla</taxon>
        <taxon>Ruminantia</taxon>
        <taxon>Pecora</taxon>
        <taxon>Bovidae</taxon>
        <taxon>Caprinae</taxon>
        <taxon>Ovis</taxon>
    </lineage>
</organism>
<comment type="caution">
    <text evidence="1">The sequence shown here is derived from an EMBL/GenBank/DDBJ whole genome shotgun (WGS) entry which is preliminary data.</text>
</comment>
<proteinExistence type="predicted"/>
<gene>
    <name evidence="1" type="ORF">MJG53_020865</name>
</gene>
<sequence length="577" mass="66152">MPSRKFADGEVVRGRWPGSSLYYEVEILSHDSNSQLYNVKYKDGTELELKESDIKPLTSFRQRKSGSTSSSPSRRRGSRSRSRSRSPGRLPKGSRRSASASYQADLKEARKEAKKDMLEVKLTPLVLVRVFGSPPASHSEKFHLSQESSYIPTQYSLRARREEIKLKEVDLKEETVVTKRPALLRTSEVTATQSKDLEFGGVPGAFLIMLGLPAFLFLLLLMCKQKEPSLLNFPPPLPALGDLWETRVFGVYLLWFLLQALFHLLPIGKVRLSCFFWNVELYYVYHHFLQFALAAVVFAMGLSVYLYARALKAPQDELSPASSGNAIYDFFIGRELNPRIGTFDLKYFCELRPGLIGWVVINLVMLLAEMKEQNRAAPSLAMILVNSFQLLYVVDALWNEEALLTTMDIIHDGFGFMLAFGDLVWVPFIYSFQAFYLVSHPNELSWPMASLIIALKLCGFVIFRCANSQKNAFRKNPTDPRLAHLKTIHTSTGKNLLVSGWWGFVRHPNYLGDLIMALAWSLPCGFNHILPYFYVIYFTILLVHREARDEHHCRKKYGLAWEKYCQRVPYRIFPYIY</sequence>
<accession>A0ACB9UTH8</accession>
<evidence type="ECO:0000313" key="1">
    <source>
        <dbReference type="EMBL" id="KAI4578611.1"/>
    </source>
</evidence>
<evidence type="ECO:0000313" key="2">
    <source>
        <dbReference type="Proteomes" id="UP001057279"/>
    </source>
</evidence>
<keyword evidence="2" id="KW-1185">Reference proteome</keyword>
<name>A0ACB9UTH8_9CETA</name>
<reference evidence="1" key="1">
    <citation type="submission" date="2022-03" db="EMBL/GenBank/DDBJ databases">
        <title>Genomic analyses of argali, domestic sheep and their hybrids provide insights into chromosomal evolution, heterosis and genetic basis of agronomic traits.</title>
        <authorList>
            <person name="Li M."/>
        </authorList>
    </citation>
    <scope>NUCLEOTIDE SEQUENCE</scope>
    <source>
        <strain evidence="1">F1 hybrid</strain>
    </source>
</reference>
<protein>
    <submittedName>
        <fullName evidence="1">Uncharacterized protein</fullName>
    </submittedName>
</protein>